<dbReference type="PANTHER" id="PTHR31069:SF12">
    <property type="entry name" value="TRANSCRIPTION FACTOR DOMAIN-CONTAINING PROTEIN"/>
    <property type="match status" value="1"/>
</dbReference>
<dbReference type="Proteomes" id="UP001165120">
    <property type="component" value="Unassembled WGS sequence"/>
</dbReference>
<comment type="caution">
    <text evidence="6">The sequence shown here is derived from an EMBL/GenBank/DDBJ whole genome shotgun (WGS) entry which is preliminary data.</text>
</comment>
<feature type="domain" description="Xylanolytic transcriptional activator regulatory" evidence="5">
    <location>
        <begin position="69"/>
        <end position="293"/>
    </location>
</feature>
<dbReference type="GO" id="GO:0006351">
    <property type="term" value="P:DNA-templated transcription"/>
    <property type="evidence" value="ECO:0007669"/>
    <property type="project" value="InterPro"/>
</dbReference>
<proteinExistence type="predicted"/>
<dbReference type="Pfam" id="PF04082">
    <property type="entry name" value="Fungal_trans"/>
    <property type="match status" value="1"/>
</dbReference>
<evidence type="ECO:0000256" key="4">
    <source>
        <dbReference type="ARBA" id="ARBA00023242"/>
    </source>
</evidence>
<evidence type="ECO:0000256" key="1">
    <source>
        <dbReference type="ARBA" id="ARBA00023015"/>
    </source>
</evidence>
<keyword evidence="4" id="KW-0539">Nucleus</keyword>
<dbReference type="InterPro" id="IPR050675">
    <property type="entry name" value="OAF3"/>
</dbReference>
<dbReference type="GO" id="GO:0000981">
    <property type="term" value="F:DNA-binding transcription factor activity, RNA polymerase II-specific"/>
    <property type="evidence" value="ECO:0007669"/>
    <property type="project" value="TreeGrafter"/>
</dbReference>
<dbReference type="AlphaFoldDB" id="A0A9W6T8Z7"/>
<dbReference type="GO" id="GO:0008270">
    <property type="term" value="F:zinc ion binding"/>
    <property type="evidence" value="ECO:0007669"/>
    <property type="project" value="InterPro"/>
</dbReference>
<evidence type="ECO:0000256" key="2">
    <source>
        <dbReference type="ARBA" id="ARBA00023125"/>
    </source>
</evidence>
<evidence type="ECO:0000259" key="5">
    <source>
        <dbReference type="Pfam" id="PF04082"/>
    </source>
</evidence>
<keyword evidence="7" id="KW-1185">Reference proteome</keyword>
<sequence>MIDFLSLTYSKDEVQKAKRRKLIQSRDKEIIAPIPLNLFSTVKYFVSENEITSIFQSTVPSKKVAWLLIDRYFKYVHPFYPFLDQADIYKEFNRILGEKSYKEEKIQVKIEKRLDFARISLVCMILRMGKLTLYDNQNRPIIVDKSNPDYENVLYLLKTDPVDDKVTVLQQLALSPFNILSGYSYEAFEGMLHMKLIQQLAPEEGDVFDFSSTYSGLIYDMSFNLGLNRDPTKYPGFLNDKRMLNKYRKTWFSILQSDSIQGFMTIRPFPNDFERQDTKFPEFEGEENNNNFDIEIEKYSKLH</sequence>
<name>A0A9W6T8Z7_CANBO</name>
<reference evidence="6" key="1">
    <citation type="submission" date="2023-04" db="EMBL/GenBank/DDBJ databases">
        <title>Candida boidinii NBRC 10035.</title>
        <authorList>
            <person name="Ichikawa N."/>
            <person name="Sato H."/>
            <person name="Tonouchi N."/>
        </authorList>
    </citation>
    <scope>NUCLEOTIDE SEQUENCE</scope>
    <source>
        <strain evidence="6">NBRC 10035</strain>
    </source>
</reference>
<evidence type="ECO:0000313" key="6">
    <source>
        <dbReference type="EMBL" id="GME80355.1"/>
    </source>
</evidence>
<keyword evidence="1" id="KW-0805">Transcription regulation</keyword>
<protein>
    <submittedName>
        <fullName evidence="6">Unnamed protein product</fullName>
    </submittedName>
</protein>
<dbReference type="GO" id="GO:0000978">
    <property type="term" value="F:RNA polymerase II cis-regulatory region sequence-specific DNA binding"/>
    <property type="evidence" value="ECO:0007669"/>
    <property type="project" value="TreeGrafter"/>
</dbReference>
<dbReference type="InterPro" id="IPR007219">
    <property type="entry name" value="XnlR_reg_dom"/>
</dbReference>
<organism evidence="6 7">
    <name type="scientific">Candida boidinii</name>
    <name type="common">Yeast</name>
    <dbReference type="NCBI Taxonomy" id="5477"/>
    <lineage>
        <taxon>Eukaryota</taxon>
        <taxon>Fungi</taxon>
        <taxon>Dikarya</taxon>
        <taxon>Ascomycota</taxon>
        <taxon>Saccharomycotina</taxon>
        <taxon>Pichiomycetes</taxon>
        <taxon>Pichiales</taxon>
        <taxon>Pichiaceae</taxon>
        <taxon>Ogataea</taxon>
        <taxon>Ogataea/Candida clade</taxon>
    </lineage>
</organism>
<keyword evidence="3" id="KW-0804">Transcription</keyword>
<dbReference type="CDD" id="cd12148">
    <property type="entry name" value="fungal_TF_MHR"/>
    <property type="match status" value="1"/>
</dbReference>
<dbReference type="GO" id="GO:0005634">
    <property type="term" value="C:nucleus"/>
    <property type="evidence" value="ECO:0007669"/>
    <property type="project" value="TreeGrafter"/>
</dbReference>
<evidence type="ECO:0000313" key="7">
    <source>
        <dbReference type="Proteomes" id="UP001165120"/>
    </source>
</evidence>
<dbReference type="EMBL" id="BSXN01004001">
    <property type="protein sequence ID" value="GME80355.1"/>
    <property type="molecule type" value="Genomic_DNA"/>
</dbReference>
<evidence type="ECO:0000256" key="3">
    <source>
        <dbReference type="ARBA" id="ARBA00023163"/>
    </source>
</evidence>
<accession>A0A9W6T8Z7</accession>
<gene>
    <name evidence="6" type="ORF">Cboi02_000638200</name>
</gene>
<keyword evidence="2" id="KW-0238">DNA-binding</keyword>
<dbReference type="GO" id="GO:0045944">
    <property type="term" value="P:positive regulation of transcription by RNA polymerase II"/>
    <property type="evidence" value="ECO:0007669"/>
    <property type="project" value="TreeGrafter"/>
</dbReference>
<dbReference type="PANTHER" id="PTHR31069">
    <property type="entry name" value="OLEATE-ACTIVATED TRANSCRIPTION FACTOR 1-RELATED"/>
    <property type="match status" value="1"/>
</dbReference>